<comment type="caution">
    <text evidence="1">The sequence shown here is derived from an EMBL/GenBank/DDBJ whole genome shotgun (WGS) entry which is preliminary data.</text>
</comment>
<protein>
    <submittedName>
        <fullName evidence="1">Uncharacterized protein</fullName>
    </submittedName>
</protein>
<dbReference type="AlphaFoldDB" id="A0A232EJJ3"/>
<keyword evidence="2" id="KW-1185">Reference proteome</keyword>
<dbReference type="OrthoDB" id="8195018at2759"/>
<reference evidence="1 2" key="1">
    <citation type="journal article" date="2017" name="Curr. Biol.">
        <title>The Evolution of Venom by Co-option of Single-Copy Genes.</title>
        <authorList>
            <person name="Martinson E.O."/>
            <person name="Mrinalini"/>
            <person name="Kelkar Y.D."/>
            <person name="Chang C.H."/>
            <person name="Werren J.H."/>
        </authorList>
    </citation>
    <scope>NUCLEOTIDE SEQUENCE [LARGE SCALE GENOMIC DNA]</scope>
    <source>
        <strain evidence="1 2">Alberta</strain>
        <tissue evidence="1">Whole body</tissue>
    </source>
</reference>
<name>A0A232EJJ3_9HYME</name>
<evidence type="ECO:0000313" key="2">
    <source>
        <dbReference type="Proteomes" id="UP000215335"/>
    </source>
</evidence>
<dbReference type="Proteomes" id="UP000215335">
    <property type="component" value="Unassembled WGS sequence"/>
</dbReference>
<sequence length="245" mass="28175">MNSENLITGMIAQLETRFYDYFNIEGVDKFAVKAALLHPRFKLSWVQRLSIEAQRKVEEITRTLIIDEEYRGTAAVDDEDSDNFYDFGTGSRRFLMQYLLISQQKGLNELMRFLQQPSKNLEILNDFSMVQKLFIQYNTPLPSVERLFSQASLLNMPKFNRLTDQNFERRVMVNVKKYKKRARTMELLLPPFALTHNDETMATTSSEKGFPLSSSPLAHSSVLSDTSLVAAASLLEKALLEKTLL</sequence>
<organism evidence="1 2">
    <name type="scientific">Trichomalopsis sarcophagae</name>
    <dbReference type="NCBI Taxonomy" id="543379"/>
    <lineage>
        <taxon>Eukaryota</taxon>
        <taxon>Metazoa</taxon>
        <taxon>Ecdysozoa</taxon>
        <taxon>Arthropoda</taxon>
        <taxon>Hexapoda</taxon>
        <taxon>Insecta</taxon>
        <taxon>Pterygota</taxon>
        <taxon>Neoptera</taxon>
        <taxon>Endopterygota</taxon>
        <taxon>Hymenoptera</taxon>
        <taxon>Apocrita</taxon>
        <taxon>Proctotrupomorpha</taxon>
        <taxon>Chalcidoidea</taxon>
        <taxon>Pteromalidae</taxon>
        <taxon>Pteromalinae</taxon>
        <taxon>Trichomalopsis</taxon>
    </lineage>
</organism>
<dbReference type="STRING" id="543379.A0A232EJJ3"/>
<dbReference type="EMBL" id="NNAY01004024">
    <property type="protein sequence ID" value="OXU18481.1"/>
    <property type="molecule type" value="Genomic_DNA"/>
</dbReference>
<proteinExistence type="predicted"/>
<accession>A0A232EJJ3</accession>
<evidence type="ECO:0000313" key="1">
    <source>
        <dbReference type="EMBL" id="OXU18481.1"/>
    </source>
</evidence>
<feature type="non-terminal residue" evidence="1">
    <location>
        <position position="245"/>
    </location>
</feature>
<gene>
    <name evidence="1" type="ORF">TSAR_010344</name>
</gene>